<reference evidence="2" key="1">
    <citation type="submission" date="2022-03" db="EMBL/GenBank/DDBJ databases">
        <authorList>
            <person name="Martin H S."/>
        </authorList>
    </citation>
    <scope>NUCLEOTIDE SEQUENCE</scope>
</reference>
<protein>
    <submittedName>
        <fullName evidence="2">Uncharacterized protein</fullName>
    </submittedName>
</protein>
<feature type="non-terminal residue" evidence="2">
    <location>
        <position position="242"/>
    </location>
</feature>
<organism evidence="2 3">
    <name type="scientific">Iphiclides podalirius</name>
    <name type="common">scarce swallowtail</name>
    <dbReference type="NCBI Taxonomy" id="110791"/>
    <lineage>
        <taxon>Eukaryota</taxon>
        <taxon>Metazoa</taxon>
        <taxon>Ecdysozoa</taxon>
        <taxon>Arthropoda</taxon>
        <taxon>Hexapoda</taxon>
        <taxon>Insecta</taxon>
        <taxon>Pterygota</taxon>
        <taxon>Neoptera</taxon>
        <taxon>Endopterygota</taxon>
        <taxon>Lepidoptera</taxon>
        <taxon>Glossata</taxon>
        <taxon>Ditrysia</taxon>
        <taxon>Papilionoidea</taxon>
        <taxon>Papilionidae</taxon>
        <taxon>Papilioninae</taxon>
        <taxon>Iphiclides</taxon>
    </lineage>
</organism>
<gene>
    <name evidence="2" type="ORF">IPOD504_LOCUS14794</name>
</gene>
<feature type="region of interest" description="Disordered" evidence="1">
    <location>
        <begin position="76"/>
        <end position="102"/>
    </location>
</feature>
<evidence type="ECO:0000256" key="1">
    <source>
        <dbReference type="SAM" id="MobiDB-lite"/>
    </source>
</evidence>
<evidence type="ECO:0000313" key="3">
    <source>
        <dbReference type="Proteomes" id="UP000837857"/>
    </source>
</evidence>
<keyword evidence="3" id="KW-1185">Reference proteome</keyword>
<accession>A0ABN8IZM0</accession>
<name>A0ABN8IZM0_9NEOP</name>
<dbReference type="Proteomes" id="UP000837857">
    <property type="component" value="Chromosome 5"/>
</dbReference>
<dbReference type="EMBL" id="OW152817">
    <property type="protein sequence ID" value="CAH2069216.1"/>
    <property type="molecule type" value="Genomic_DNA"/>
</dbReference>
<feature type="compositionally biased region" description="Basic residues" evidence="1">
    <location>
        <begin position="91"/>
        <end position="102"/>
    </location>
</feature>
<proteinExistence type="predicted"/>
<evidence type="ECO:0000313" key="2">
    <source>
        <dbReference type="EMBL" id="CAH2069216.1"/>
    </source>
</evidence>
<sequence>MERVRIRTKQIEAPARWPKDYEVVGVCLCVRARRRALSVNITLPQPLSNPSRGLASAGAGVRSFGGQLLRYRDSIPDTCASTPPPGPAGITRRRRARRGRRLPRTALLTQRGGKRARNRYKQRTKLVEVLYLCRVVECAGEAAAAAALAASLGRAPAAHRTLFEALFEDAHSSDLEWSSRSIKYLCKFNRQKYGERASVCRELEKYCGRLGLRCLLRAPHRWVSGRRRAHTSQFGARPYTRN</sequence>